<dbReference type="InterPro" id="IPR003871">
    <property type="entry name" value="RFA1B/D_OB_1st"/>
</dbReference>
<evidence type="ECO:0000313" key="4">
    <source>
        <dbReference type="Proteomes" id="UP000289738"/>
    </source>
</evidence>
<dbReference type="SUPFAM" id="SSF50249">
    <property type="entry name" value="Nucleic acid-binding proteins"/>
    <property type="match status" value="2"/>
</dbReference>
<dbReference type="PANTHER" id="PTHR47165:SF4">
    <property type="entry name" value="OS03G0429900 PROTEIN"/>
    <property type="match status" value="1"/>
</dbReference>
<dbReference type="InterPro" id="IPR012340">
    <property type="entry name" value="NA-bd_OB-fold"/>
</dbReference>
<evidence type="ECO:0000259" key="1">
    <source>
        <dbReference type="Pfam" id="PF02721"/>
    </source>
</evidence>
<proteinExistence type="predicted"/>
<evidence type="ECO:0000313" key="3">
    <source>
        <dbReference type="EMBL" id="RYR25919.1"/>
    </source>
</evidence>
<dbReference type="EMBL" id="SDMP01000012">
    <property type="protein sequence ID" value="RYR25919.1"/>
    <property type="molecule type" value="Genomic_DNA"/>
</dbReference>
<dbReference type="Pfam" id="PF02721">
    <property type="entry name" value="DUF223"/>
    <property type="match status" value="1"/>
</dbReference>
<comment type="caution">
    <text evidence="3">The sequence shown here is derived from an EMBL/GenBank/DDBJ whole genome shotgun (WGS) entry which is preliminary data.</text>
</comment>
<feature type="domain" description="Replication protein A 70 kDa DNA-binding subunit B/D first OB fold" evidence="1">
    <location>
        <begin position="42"/>
        <end position="121"/>
    </location>
</feature>
<feature type="domain" description="Replication factor A C-terminal" evidence="2">
    <location>
        <begin position="157"/>
        <end position="245"/>
    </location>
</feature>
<dbReference type="InterPro" id="IPR013955">
    <property type="entry name" value="Rep_factor-A_C"/>
</dbReference>
<dbReference type="PANTHER" id="PTHR47165">
    <property type="entry name" value="OS03G0429900 PROTEIN"/>
    <property type="match status" value="1"/>
</dbReference>
<dbReference type="Pfam" id="PF08646">
    <property type="entry name" value="Rep_fac-A_C"/>
    <property type="match status" value="1"/>
</dbReference>
<protein>
    <recommendedName>
        <fullName evidence="5">Replication factor A C-terminal domain-containing protein</fullName>
    </recommendedName>
</protein>
<accession>A0A445AHJ9</accession>
<name>A0A445AHJ9_ARAHY</name>
<evidence type="ECO:0000259" key="2">
    <source>
        <dbReference type="Pfam" id="PF08646"/>
    </source>
</evidence>
<reference evidence="3 4" key="1">
    <citation type="submission" date="2019-01" db="EMBL/GenBank/DDBJ databases">
        <title>Sequencing of cultivated peanut Arachis hypogaea provides insights into genome evolution and oil improvement.</title>
        <authorList>
            <person name="Chen X."/>
        </authorList>
    </citation>
    <scope>NUCLEOTIDE SEQUENCE [LARGE SCALE GENOMIC DNA]</scope>
    <source>
        <strain evidence="4">cv. Fuhuasheng</strain>
        <tissue evidence="3">Leaves</tissue>
    </source>
</reference>
<organism evidence="3 4">
    <name type="scientific">Arachis hypogaea</name>
    <name type="common">Peanut</name>
    <dbReference type="NCBI Taxonomy" id="3818"/>
    <lineage>
        <taxon>Eukaryota</taxon>
        <taxon>Viridiplantae</taxon>
        <taxon>Streptophyta</taxon>
        <taxon>Embryophyta</taxon>
        <taxon>Tracheophyta</taxon>
        <taxon>Spermatophyta</taxon>
        <taxon>Magnoliopsida</taxon>
        <taxon>eudicotyledons</taxon>
        <taxon>Gunneridae</taxon>
        <taxon>Pentapetalae</taxon>
        <taxon>rosids</taxon>
        <taxon>fabids</taxon>
        <taxon>Fabales</taxon>
        <taxon>Fabaceae</taxon>
        <taxon>Papilionoideae</taxon>
        <taxon>50 kb inversion clade</taxon>
        <taxon>dalbergioids sensu lato</taxon>
        <taxon>Dalbergieae</taxon>
        <taxon>Pterocarpus clade</taxon>
        <taxon>Arachis</taxon>
    </lineage>
</organism>
<gene>
    <name evidence="3" type="ORF">Ahy_B02g059966</name>
</gene>
<evidence type="ECO:0008006" key="5">
    <source>
        <dbReference type="Google" id="ProtNLM"/>
    </source>
</evidence>
<dbReference type="Gene3D" id="2.40.50.140">
    <property type="entry name" value="Nucleic acid-binding proteins"/>
    <property type="match status" value="2"/>
</dbReference>
<dbReference type="CDD" id="cd04480">
    <property type="entry name" value="RPA1_DBD_A_like"/>
    <property type="match status" value="1"/>
</dbReference>
<sequence length="309" mass="34104">MKTKMKIKKTKKIVTRLGYGSGLEGEGNGKSSSRGSQVEIVCLYEFPNKWNPREINSMELVLQDERGDRIHCSILKSNMVVFRTLICEHELYAMKNFIIQAVGQSVRTTSHKYKLSFYTKTLGSLLPSDTFLFNSFQFISYEKIEAMVDVNKNHLLATVVSIDVGGSDWYYASCKSCPRKLKENKGRYLCEHSGNVGFNSPLRYRLHVIAADGTGYIGLIIWNQEAKLVVGKSASEVKDLSGVEQSVSNLLPTSFTNAAKSDVHFAVVVSLSKVCSESIFECGLKTPGKGVVDDSNAGAAIGVVYNPNV</sequence>
<dbReference type="Proteomes" id="UP000289738">
    <property type="component" value="Chromosome B02"/>
</dbReference>
<keyword evidence="4" id="KW-1185">Reference proteome</keyword>
<dbReference type="AlphaFoldDB" id="A0A445AHJ9"/>